<accession>A0A150FN93</accession>
<evidence type="ECO:0000313" key="2">
    <source>
        <dbReference type="EMBL" id="SHK90035.1"/>
    </source>
</evidence>
<reference evidence="1 3" key="1">
    <citation type="submission" date="2016-02" db="EMBL/GenBank/DDBJ databases">
        <title>Draft genome sequence for Clostridium paradoxum JW-YL-7.</title>
        <authorList>
            <person name="Utturkar S.M."/>
            <person name="Lancaster A."/>
            <person name="Poole F.L."/>
            <person name="Adams M.W."/>
            <person name="Brown S.D."/>
        </authorList>
    </citation>
    <scope>NUCLEOTIDE SEQUENCE [LARGE SCALE GENOMIC DNA]</scope>
    <source>
        <strain evidence="1 3">JW-YL-7</strain>
    </source>
</reference>
<keyword evidence="4" id="KW-1185">Reference proteome</keyword>
<name>A0A150FN93_CLOPD</name>
<evidence type="ECO:0000313" key="1">
    <source>
        <dbReference type="EMBL" id="KXZ39103.1"/>
    </source>
</evidence>
<reference evidence="2 4" key="2">
    <citation type="submission" date="2016-11" db="EMBL/GenBank/DDBJ databases">
        <authorList>
            <person name="Varghese N."/>
            <person name="Submissions S."/>
        </authorList>
    </citation>
    <scope>NUCLEOTIDE SEQUENCE [LARGE SCALE GENOMIC DNA]</scope>
    <source>
        <strain evidence="2 4">DSM 7308</strain>
    </source>
</reference>
<gene>
    <name evidence="1" type="ORF">JWYL7_0178</name>
    <name evidence="2" type="ORF">SAMN05661008_01089</name>
</gene>
<proteinExistence type="predicted"/>
<dbReference type="Proteomes" id="UP000092605">
    <property type="component" value="Unassembled WGS sequence"/>
</dbReference>
<evidence type="ECO:0000313" key="4">
    <source>
        <dbReference type="Proteomes" id="UP000323392"/>
    </source>
</evidence>
<sequence length="171" mass="20190" precursor="true">MKFKNRKTVLLLLMVAIILGNINLTHSYAIDVVKSNYIEMNNGKLIEINNGFIMEYEKFENGEQVYYYEEFKNNVVYTKKYIKEYRELKLIEELITTFKSEKNDIGGKVILAEIYNITHNTTFTEVVMEETIEVGYMRMQSRRLHPTDSTYYFSHGSTGHLGFSRQHMQLL</sequence>
<protein>
    <submittedName>
        <fullName evidence="1">Uncharacterized protein</fullName>
    </submittedName>
</protein>
<dbReference type="PATRIC" id="fig|1121328.3.peg.176"/>
<dbReference type="EMBL" id="LSFY01000001">
    <property type="protein sequence ID" value="KXZ39103.1"/>
    <property type="molecule type" value="Genomic_DNA"/>
</dbReference>
<evidence type="ECO:0000313" key="3">
    <source>
        <dbReference type="Proteomes" id="UP000092605"/>
    </source>
</evidence>
<dbReference type="AlphaFoldDB" id="A0A150FN93"/>
<comment type="caution">
    <text evidence="1">The sequence shown here is derived from an EMBL/GenBank/DDBJ whole genome shotgun (WGS) entry which is preliminary data.</text>
</comment>
<organism evidence="1 3">
    <name type="scientific">Alkalithermobacter thermoalcaliphilus JW-YL-7 = DSM 7308</name>
    <dbReference type="NCBI Taxonomy" id="1121328"/>
    <lineage>
        <taxon>Bacteria</taxon>
        <taxon>Bacillati</taxon>
        <taxon>Bacillota</taxon>
        <taxon>Clostridia</taxon>
        <taxon>Peptostreptococcales</taxon>
        <taxon>Tepidibacteraceae</taxon>
        <taxon>Alkalithermobacter</taxon>
    </lineage>
</organism>
<dbReference type="Proteomes" id="UP000323392">
    <property type="component" value="Unassembled WGS sequence"/>
</dbReference>
<dbReference type="EMBL" id="FRBG01000007">
    <property type="protein sequence ID" value="SHK90035.1"/>
    <property type="molecule type" value="Genomic_DNA"/>
</dbReference>
<dbReference type="RefSeq" id="WP_066067687.1">
    <property type="nucleotide sequence ID" value="NZ_FRBG01000007.1"/>
</dbReference>
<dbReference type="STRING" id="1121328.JWYL7_0178"/>